<gene>
    <name evidence="1" type="ORF">NX782_08680</name>
</gene>
<dbReference type="PANTHER" id="PTHR36152">
    <property type="entry name" value="CYTOPLASMIC PROTEIN-RELATED"/>
    <property type="match status" value="1"/>
</dbReference>
<dbReference type="PANTHER" id="PTHR36152:SF5">
    <property type="entry name" value="PROTEIN HCP1"/>
    <property type="match status" value="1"/>
</dbReference>
<dbReference type="RefSeq" id="WP_258845047.1">
    <property type="nucleotide sequence ID" value="NZ_JANUGX010000008.1"/>
</dbReference>
<name>A0ABT2A502_9BURK</name>
<dbReference type="Proteomes" id="UP001205560">
    <property type="component" value="Unassembled WGS sequence"/>
</dbReference>
<evidence type="ECO:0000313" key="2">
    <source>
        <dbReference type="Proteomes" id="UP001205560"/>
    </source>
</evidence>
<proteinExistence type="predicted"/>
<dbReference type="Pfam" id="PF05638">
    <property type="entry name" value="T6SS_HCP"/>
    <property type="match status" value="1"/>
</dbReference>
<dbReference type="InterPro" id="IPR008514">
    <property type="entry name" value="T6SS_Hcp"/>
</dbReference>
<accession>A0ABT2A502</accession>
<dbReference type="InterPro" id="IPR036624">
    <property type="entry name" value="Hcp1-lik_sf"/>
</dbReference>
<dbReference type="Gene3D" id="2.30.110.20">
    <property type="entry name" value="Hcp1-like"/>
    <property type="match status" value="1"/>
</dbReference>
<comment type="caution">
    <text evidence="1">The sequence shown here is derived from an EMBL/GenBank/DDBJ whole genome shotgun (WGS) entry which is preliminary data.</text>
</comment>
<organism evidence="1 2">
    <name type="scientific">Massilia norwichensis</name>
    <dbReference type="NCBI Taxonomy" id="1442366"/>
    <lineage>
        <taxon>Bacteria</taxon>
        <taxon>Pseudomonadati</taxon>
        <taxon>Pseudomonadota</taxon>
        <taxon>Betaproteobacteria</taxon>
        <taxon>Burkholderiales</taxon>
        <taxon>Oxalobacteraceae</taxon>
        <taxon>Telluria group</taxon>
        <taxon>Massilia</taxon>
    </lineage>
</organism>
<dbReference type="SUPFAM" id="SSF141452">
    <property type="entry name" value="Hcp1-like"/>
    <property type="match status" value="1"/>
</dbReference>
<sequence length="164" mass="17805">MAIDVYLQIDGIKGESHDDKHKDWIEVTGIHWGVHQPRSATASTGGGHTAERAELSDISFSKLTDLSSPILLQTCAAGKTIPKAKFEFFRADGNGERVKYFDVELENVLIGMVKPHLGGADSFLSETVNLKFSRIKWKYTQQKIGGGSGGNTAGGWDLATNKIA</sequence>
<protein>
    <submittedName>
        <fullName evidence="1">Type VI secretion system tube protein Hcp</fullName>
    </submittedName>
</protein>
<evidence type="ECO:0000313" key="1">
    <source>
        <dbReference type="EMBL" id="MCS0589281.1"/>
    </source>
</evidence>
<keyword evidence="2" id="KW-1185">Reference proteome</keyword>
<dbReference type="NCBIfam" id="TIGR03344">
    <property type="entry name" value="VI_effect_Hcp1"/>
    <property type="match status" value="1"/>
</dbReference>
<dbReference type="InterPro" id="IPR053165">
    <property type="entry name" value="HSI-I_assembly_Hcp1"/>
</dbReference>
<reference evidence="1 2" key="1">
    <citation type="submission" date="2022-08" db="EMBL/GenBank/DDBJ databases">
        <title>Reclassification of Massilia species as members of the genera Telluria, Duganella, Pseudoduganella, Mokoshia gen. nov. and Zemynaea gen. nov. using orthogonal and non-orthogonal genome-based approaches.</title>
        <authorList>
            <person name="Bowman J.P."/>
        </authorList>
    </citation>
    <scope>NUCLEOTIDE SEQUENCE [LARGE SCALE GENOMIC DNA]</scope>
    <source>
        <strain evidence="1 2">LMG 28164</strain>
    </source>
</reference>
<dbReference type="EMBL" id="JANUGX010000008">
    <property type="protein sequence ID" value="MCS0589281.1"/>
    <property type="molecule type" value="Genomic_DNA"/>
</dbReference>